<dbReference type="InterPro" id="IPR001304">
    <property type="entry name" value="C-type_lectin-like"/>
</dbReference>
<dbReference type="OrthoDB" id="7795339at2759"/>
<name>A0A9N9RUN5_9DIPT</name>
<dbReference type="PROSITE" id="PS50041">
    <property type="entry name" value="C_TYPE_LECTIN_2"/>
    <property type="match status" value="1"/>
</dbReference>
<evidence type="ECO:0000259" key="2">
    <source>
        <dbReference type="PROSITE" id="PS50041"/>
    </source>
</evidence>
<evidence type="ECO:0000313" key="3">
    <source>
        <dbReference type="EMBL" id="CAG9805264.1"/>
    </source>
</evidence>
<gene>
    <name evidence="3" type="ORF">CHIRRI_LOCUS8138</name>
</gene>
<dbReference type="InterPro" id="IPR016187">
    <property type="entry name" value="CTDL_fold"/>
</dbReference>
<accession>A0A9N9RUN5</accession>
<dbReference type="AlphaFoldDB" id="A0A9N9RUN5"/>
<keyword evidence="1" id="KW-0732">Signal</keyword>
<dbReference type="SUPFAM" id="SSF56436">
    <property type="entry name" value="C-type lectin-like"/>
    <property type="match status" value="1"/>
</dbReference>
<protein>
    <recommendedName>
        <fullName evidence="2">C-type lectin domain-containing protein</fullName>
    </recommendedName>
</protein>
<feature type="signal peptide" evidence="1">
    <location>
        <begin position="1"/>
        <end position="17"/>
    </location>
</feature>
<organism evidence="3 4">
    <name type="scientific">Chironomus riparius</name>
    <dbReference type="NCBI Taxonomy" id="315576"/>
    <lineage>
        <taxon>Eukaryota</taxon>
        <taxon>Metazoa</taxon>
        <taxon>Ecdysozoa</taxon>
        <taxon>Arthropoda</taxon>
        <taxon>Hexapoda</taxon>
        <taxon>Insecta</taxon>
        <taxon>Pterygota</taxon>
        <taxon>Neoptera</taxon>
        <taxon>Endopterygota</taxon>
        <taxon>Diptera</taxon>
        <taxon>Nematocera</taxon>
        <taxon>Chironomoidea</taxon>
        <taxon>Chironomidae</taxon>
        <taxon>Chironominae</taxon>
        <taxon>Chironomus</taxon>
    </lineage>
</organism>
<dbReference type="InterPro" id="IPR016186">
    <property type="entry name" value="C-type_lectin-like/link_sf"/>
</dbReference>
<dbReference type="EMBL" id="OU895878">
    <property type="protein sequence ID" value="CAG9805264.1"/>
    <property type="molecule type" value="Genomic_DNA"/>
</dbReference>
<reference evidence="3" key="1">
    <citation type="submission" date="2022-01" db="EMBL/GenBank/DDBJ databases">
        <authorList>
            <person name="King R."/>
        </authorList>
    </citation>
    <scope>NUCLEOTIDE SEQUENCE</scope>
</reference>
<proteinExistence type="predicted"/>
<keyword evidence="4" id="KW-1185">Reference proteome</keyword>
<sequence length="189" mass="21610">MFKTILIVFVNILLANCEESSNPLTSNANFLEVIAFRKLGSYRGFAADGVEYHKTYYLSRNVWLTWAEALSFCKSYNLEFLTLDAPEEAEAYFNLVDTNAFFKTQSTAWFYVDAFAMTLNSRTDWYWSTTGQKVSFPIPWHPNHPRHQYCLCLNKESLNARFYFYDAGCNGAAGAACQKTTILSANSKK</sequence>
<dbReference type="Proteomes" id="UP001153620">
    <property type="component" value="Chromosome 2"/>
</dbReference>
<evidence type="ECO:0000256" key="1">
    <source>
        <dbReference type="SAM" id="SignalP"/>
    </source>
</evidence>
<feature type="domain" description="C-type lectin" evidence="2">
    <location>
        <begin position="56"/>
        <end position="178"/>
    </location>
</feature>
<feature type="chain" id="PRO_5040200402" description="C-type lectin domain-containing protein" evidence="1">
    <location>
        <begin position="18"/>
        <end position="189"/>
    </location>
</feature>
<dbReference type="CDD" id="cd00037">
    <property type="entry name" value="CLECT"/>
    <property type="match status" value="1"/>
</dbReference>
<reference evidence="3" key="2">
    <citation type="submission" date="2022-10" db="EMBL/GenBank/DDBJ databases">
        <authorList>
            <consortium name="ENA_rothamsted_submissions"/>
            <consortium name="culmorum"/>
            <person name="King R."/>
        </authorList>
    </citation>
    <scope>NUCLEOTIDE SEQUENCE</scope>
</reference>
<evidence type="ECO:0000313" key="4">
    <source>
        <dbReference type="Proteomes" id="UP001153620"/>
    </source>
</evidence>
<dbReference type="Gene3D" id="3.10.100.10">
    <property type="entry name" value="Mannose-Binding Protein A, subunit A"/>
    <property type="match status" value="1"/>
</dbReference>